<dbReference type="RefSeq" id="WP_000035948.1">
    <property type="nucleotide sequence ID" value="NZ_BFCO01000001.1"/>
</dbReference>
<reference evidence="3 4" key="1">
    <citation type="submission" date="2018-06" db="EMBL/GenBank/DDBJ databases">
        <authorList>
            <consortium name="Pathogen Informatics"/>
            <person name="Doyle S."/>
        </authorList>
    </citation>
    <scope>NUCLEOTIDE SEQUENCE [LARGE SCALE GENOMIC DNA]</scope>
    <source>
        <strain evidence="3 4">NCTC7928</strain>
    </source>
</reference>
<reference evidence="2 5" key="2">
    <citation type="submission" date="2019-12" db="EMBL/GenBank/DDBJ databases">
        <title>Enteriobacteria Tanzani isolates_8377-8380.</title>
        <authorList>
            <person name="Subbiah M."/>
            <person name="Call D."/>
        </authorList>
    </citation>
    <scope>NUCLEOTIDE SEQUENCE [LARGE SCALE GENOMIC DNA]</scope>
    <source>
        <strain evidence="2 5">8378wC7</strain>
    </source>
</reference>
<organism evidence="2 5">
    <name type="scientific">Escherichia coli</name>
    <dbReference type="NCBI Taxonomy" id="562"/>
    <lineage>
        <taxon>Bacteria</taxon>
        <taxon>Pseudomonadati</taxon>
        <taxon>Pseudomonadota</taxon>
        <taxon>Gammaproteobacteria</taxon>
        <taxon>Enterobacterales</taxon>
        <taxon>Enterobacteriaceae</taxon>
        <taxon>Escherichia</taxon>
    </lineage>
</organism>
<dbReference type="EMBL" id="UGAB01000002">
    <property type="protein sequence ID" value="STF40063.1"/>
    <property type="molecule type" value="Genomic_DNA"/>
</dbReference>
<evidence type="ECO:0000313" key="1">
    <source>
        <dbReference type="EMBL" id="EMM0028078.1"/>
    </source>
</evidence>
<accession>A0A2X6X1P0</accession>
<dbReference type="AlphaFoldDB" id="A0A2X6X1P0"/>
<dbReference type="EMBL" id="WTRN01000030">
    <property type="protein sequence ID" value="MWT84472.1"/>
    <property type="molecule type" value="Genomic_DNA"/>
</dbReference>
<dbReference type="GO" id="GO:0003677">
    <property type="term" value="F:DNA binding"/>
    <property type="evidence" value="ECO:0007669"/>
    <property type="project" value="InterPro"/>
</dbReference>
<dbReference type="Pfam" id="PF05269">
    <property type="entry name" value="Phage_CII"/>
    <property type="match status" value="1"/>
</dbReference>
<dbReference type="InterPro" id="IPR010982">
    <property type="entry name" value="Lambda_DNA-bd_dom_sf"/>
</dbReference>
<dbReference type="Gene3D" id="1.10.260.40">
    <property type="entry name" value="lambda repressor-like DNA-binding domains"/>
    <property type="match status" value="1"/>
</dbReference>
<evidence type="ECO:0000313" key="3">
    <source>
        <dbReference type="EMBL" id="STF40063.1"/>
    </source>
</evidence>
<evidence type="ECO:0000313" key="4">
    <source>
        <dbReference type="Proteomes" id="UP000254877"/>
    </source>
</evidence>
<dbReference type="Proteomes" id="UP000254877">
    <property type="component" value="Unassembled WGS sequence"/>
</dbReference>
<dbReference type="GO" id="GO:0006355">
    <property type="term" value="P:regulation of DNA-templated transcription"/>
    <property type="evidence" value="ECO:0007669"/>
    <property type="project" value="InterPro"/>
</dbReference>
<evidence type="ECO:0000313" key="2">
    <source>
        <dbReference type="EMBL" id="MWT84472.1"/>
    </source>
</evidence>
<proteinExistence type="predicted"/>
<dbReference type="EMBL" id="ABLFQU030000069">
    <property type="protein sequence ID" value="EMM0028078.1"/>
    <property type="molecule type" value="Genomic_DNA"/>
</dbReference>
<protein>
    <submittedName>
        <fullName evidence="3">Bacteriophage CII protein</fullName>
    </submittedName>
</protein>
<name>A0A2X6X1P0_ECOLX</name>
<reference evidence="1" key="3">
    <citation type="submission" date="2024-02" db="EMBL/GenBank/DDBJ databases">
        <authorList>
            <consortium name="Clinical and Environmental Microbiology Branch: Whole genome sequencing antimicrobial resistance pathogens in the healthcare setting"/>
        </authorList>
    </citation>
    <scope>NUCLEOTIDE SEQUENCE</scope>
    <source>
        <strain evidence="1">2023CK-00345</strain>
    </source>
</reference>
<gene>
    <name evidence="2" type="ORF">GP954_04630</name>
    <name evidence="3" type="ORF">NCTC7928_00614</name>
    <name evidence="1" type="ORF">P6223_004748</name>
</gene>
<dbReference type="Proteomes" id="UP000480485">
    <property type="component" value="Unassembled WGS sequence"/>
</dbReference>
<sequence length="98" mass="11036">MAQASYSKPTQREIDRAETDLLINLSTLTQRGLAKMIGCHESKISRTDWRFIASVLCAFGMASDISPISRAFKYALDEITKKKSPAATEDFKQIDMQF</sequence>
<evidence type="ECO:0000313" key="5">
    <source>
        <dbReference type="Proteomes" id="UP000480485"/>
    </source>
</evidence>
<dbReference type="GeneID" id="86946832"/>
<dbReference type="InterPro" id="IPR007933">
    <property type="entry name" value="Transcrpt_activ_CII"/>
</dbReference>